<organism evidence="5 6">
    <name type="scientific">Plasmodium fragile</name>
    <dbReference type="NCBI Taxonomy" id="5857"/>
    <lineage>
        <taxon>Eukaryota</taxon>
        <taxon>Sar</taxon>
        <taxon>Alveolata</taxon>
        <taxon>Apicomplexa</taxon>
        <taxon>Aconoidasida</taxon>
        <taxon>Haemosporida</taxon>
        <taxon>Plasmodiidae</taxon>
        <taxon>Plasmodium</taxon>
        <taxon>Plasmodium (Plasmodium)</taxon>
    </lineage>
</organism>
<dbReference type="Pfam" id="PF12879">
    <property type="entry name" value="SICA_C"/>
    <property type="match status" value="1"/>
</dbReference>
<keyword evidence="2" id="KW-0472">Membrane</keyword>
<feature type="domain" description="Schizont-infected cell agglutination extracellular alpha" evidence="4">
    <location>
        <begin position="5"/>
        <end position="148"/>
    </location>
</feature>
<feature type="compositionally biased region" description="Low complexity" evidence="1">
    <location>
        <begin position="346"/>
        <end position="358"/>
    </location>
</feature>
<dbReference type="Proteomes" id="UP000054561">
    <property type="component" value="Unassembled WGS sequence"/>
</dbReference>
<feature type="region of interest" description="Disordered" evidence="1">
    <location>
        <begin position="248"/>
        <end position="514"/>
    </location>
</feature>
<evidence type="ECO:0000313" key="6">
    <source>
        <dbReference type="Proteomes" id="UP000054561"/>
    </source>
</evidence>
<feature type="compositionally biased region" description="Polar residues" evidence="1">
    <location>
        <begin position="374"/>
        <end position="390"/>
    </location>
</feature>
<feature type="transmembrane region" description="Helical" evidence="2">
    <location>
        <begin position="592"/>
        <end position="613"/>
    </location>
</feature>
<dbReference type="GeneID" id="24270047"/>
<evidence type="ECO:0000259" key="3">
    <source>
        <dbReference type="Pfam" id="PF12879"/>
    </source>
</evidence>
<feature type="compositionally biased region" description="Low complexity" evidence="1">
    <location>
        <begin position="284"/>
        <end position="302"/>
    </location>
</feature>
<evidence type="ECO:0000259" key="4">
    <source>
        <dbReference type="Pfam" id="PF12887"/>
    </source>
</evidence>
<feature type="compositionally biased region" description="Polar residues" evidence="1">
    <location>
        <begin position="483"/>
        <end position="495"/>
    </location>
</feature>
<evidence type="ECO:0000313" key="5">
    <source>
        <dbReference type="EMBL" id="KJP85620.1"/>
    </source>
</evidence>
<dbReference type="Pfam" id="PF12887">
    <property type="entry name" value="SICA_alpha"/>
    <property type="match status" value="1"/>
</dbReference>
<sequence length="1001" mass="111430">MWSHINTIFRNLSRSIVARYNKDVAICEYLYNSDKDKSCYERCRDIINILRFMDGYTYSAEKWTKVQNNRSEVVGFEDYMRCLAGSIALLQIYNEDQNQQKIVETVAHQLDIDSKNAKAEFGYGKCNNYNHGEIEFGLKFIAATGKEWIERWKKGWLGQQNKKKHLATCASGAERRRRPKKTNNSIIKVLNKDFARDIKDILEKSVRETRDVFKDIVEGIWESINTGDDTRTIENKVKDIIERAKMGGPVSLGAPALKGNDESPAVHKPTKPDAQPPAPQRPVSASDSSASPATPETSTPSLSDKKEGSQPPQKEAEAPSSPTPVEPAPKGRSENSEHPPPPPVQWPAEPSSTPSPTEKVPVKDVASTGEPGQDQKSTETTKTVENNEQAEASGPPNAADRDPVTSVGTEDSVSEPGNQVNCKTSEDGVDVQNAQSKAGETNRAPHEGSAQGSTNEHIVPNAKAADTVNPSTKDNGIPGTPGHASTSNDALQPSTGAAGGSGANGNPVDSSDKSGPKEIAVVVVQKEATVSPVNPEAGAGLPDTDIAKVNSNDHQQASAENTNNSPPSKGAPDIPFFWPGLTLDKVTPYTPIIIPVLVGIFILIFLPSKYFALLGKRKRTRYRTIRDVPSPPLDEEILQHLQRGDLPPPDYGYTMVTDRQPGRLRARRRRRHPRVHKLTIIELHLEVLHECEATAWENVQDDYLHILVEEFMGGNNGHSSSLDAATTNQGLSGTNVSFALHPPTDFDGTDACPRNADDPDPCKCMETIQLARDRSPPNEDDPDPWSCMETIPLETDRSPPNEDDPWSCMEHIQLDAEQSRSQPAATREMRAPDHTNWINWIDRHKHMLRECTRKPWFNALKSEWKQYYQQHAPNEASGVNRTAAFMDSKKHAWKEWVAQQHQQMSTYSEEEWFKHLLENIEEETLPEKGEVLRVEKVMGAEDMLIVRDLPRPQTLHQDAHTKNHFIAKLWILLLATVIQQCDSDQNVQEKELYVDRLLQNL</sequence>
<keyword evidence="2" id="KW-0812">Transmembrane</keyword>
<dbReference type="VEuPathDB" id="PlasmoDB:AK88_04733"/>
<feature type="compositionally biased region" description="Polar residues" evidence="1">
    <location>
        <begin position="406"/>
        <end position="423"/>
    </location>
</feature>
<keyword evidence="6" id="KW-1185">Reference proteome</keyword>
<proteinExistence type="predicted"/>
<dbReference type="AlphaFoldDB" id="A0A0D9QF16"/>
<gene>
    <name evidence="5" type="ORF">AK88_04733</name>
</gene>
<dbReference type="InterPro" id="IPR024290">
    <property type="entry name" value="SICA_extracell_a"/>
</dbReference>
<protein>
    <recommendedName>
        <fullName evidence="7">Schizont-infected cell agglutination C-terminal domain-containing protein</fullName>
    </recommendedName>
</protein>
<evidence type="ECO:0000256" key="1">
    <source>
        <dbReference type="SAM" id="MobiDB-lite"/>
    </source>
</evidence>
<dbReference type="EMBL" id="KQ030392">
    <property type="protein sequence ID" value="KJP85620.1"/>
    <property type="molecule type" value="Genomic_DNA"/>
</dbReference>
<evidence type="ECO:0008006" key="7">
    <source>
        <dbReference type="Google" id="ProtNLM"/>
    </source>
</evidence>
<dbReference type="InterPro" id="IPR024288">
    <property type="entry name" value="SICA_C"/>
</dbReference>
<keyword evidence="2" id="KW-1133">Transmembrane helix</keyword>
<feature type="domain" description="Schizont-infected cell agglutination C-terminal" evidence="3">
    <location>
        <begin position="609"/>
        <end position="714"/>
    </location>
</feature>
<evidence type="ECO:0000256" key="2">
    <source>
        <dbReference type="SAM" id="Phobius"/>
    </source>
</evidence>
<accession>A0A0D9QF16</accession>
<reference evidence="5 6" key="1">
    <citation type="submission" date="2014-03" db="EMBL/GenBank/DDBJ databases">
        <title>The Genome Sequence of Plasmodium fragile nilgiri.</title>
        <authorList>
            <consortium name="The Broad Institute Genomics Platform"/>
            <consortium name="The Broad Institute Genome Sequencing Center for Infectious Disease"/>
            <person name="Neafsey D."/>
            <person name="Duraisingh M."/>
            <person name="Young S.K."/>
            <person name="Zeng Q."/>
            <person name="Gargeya S."/>
            <person name="Abouelleil A."/>
            <person name="Alvarado L."/>
            <person name="Chapman S.B."/>
            <person name="Gainer-Dewar J."/>
            <person name="Goldberg J."/>
            <person name="Griggs A."/>
            <person name="Gujja S."/>
            <person name="Hansen M."/>
            <person name="Howarth C."/>
            <person name="Imamovic A."/>
            <person name="Larimer J."/>
            <person name="Pearson M."/>
            <person name="Poon T.W."/>
            <person name="Priest M."/>
            <person name="Roberts A."/>
            <person name="Saif S."/>
            <person name="Shea T."/>
            <person name="Sykes S."/>
            <person name="Wortman J."/>
            <person name="Nusbaum C."/>
            <person name="Birren B."/>
        </authorList>
    </citation>
    <scope>NUCLEOTIDE SEQUENCE [LARGE SCALE GENOMIC DNA]</scope>
    <source>
        <strain evidence="6">nilgiri</strain>
    </source>
</reference>
<name>A0A0D9QF16_PLAFR</name>
<dbReference type="RefSeq" id="XP_012337764.1">
    <property type="nucleotide sequence ID" value="XM_012482341.1"/>
</dbReference>